<dbReference type="GO" id="GO:0090071">
    <property type="term" value="P:negative regulation of ribosome biogenesis"/>
    <property type="evidence" value="ECO:0007669"/>
    <property type="project" value="UniProtKB-UniRule"/>
</dbReference>
<dbReference type="PANTHER" id="PTHR21043:SF0">
    <property type="entry name" value="MITOCHONDRIAL ASSEMBLY OF RIBOSOMAL LARGE SUBUNIT PROTEIN 1"/>
    <property type="match status" value="1"/>
</dbReference>
<evidence type="ECO:0000256" key="2">
    <source>
        <dbReference type="HAMAP-Rule" id="MF_01477"/>
    </source>
</evidence>
<dbReference type="PANTHER" id="PTHR21043">
    <property type="entry name" value="IOJAP SUPERFAMILY ORTHOLOG"/>
    <property type="match status" value="1"/>
</dbReference>
<dbReference type="Proteomes" id="UP000234341">
    <property type="component" value="Unassembled WGS sequence"/>
</dbReference>
<organism evidence="4 5">
    <name type="scientific">Cupriavidus pauculus</name>
    <dbReference type="NCBI Taxonomy" id="82633"/>
    <lineage>
        <taxon>Bacteria</taxon>
        <taxon>Pseudomonadati</taxon>
        <taxon>Pseudomonadota</taxon>
        <taxon>Betaproteobacteria</taxon>
        <taxon>Burkholderiales</taxon>
        <taxon>Burkholderiaceae</taxon>
        <taxon>Cupriavidus</taxon>
    </lineage>
</organism>
<comment type="similarity">
    <text evidence="1 2">Belongs to the Iojap/RsfS family.</text>
</comment>
<comment type="caution">
    <text evidence="4">The sequence shown here is derived from an EMBL/GenBank/DDBJ whole genome shotgun (WGS) entry which is preliminary data.</text>
</comment>
<dbReference type="EMBL" id="PJRP01000010">
    <property type="protein sequence ID" value="PLP98772.1"/>
    <property type="molecule type" value="Genomic_DNA"/>
</dbReference>
<evidence type="ECO:0000313" key="4">
    <source>
        <dbReference type="EMBL" id="PLP98772.1"/>
    </source>
</evidence>
<feature type="compositionally biased region" description="Basic residues" evidence="3">
    <location>
        <begin position="260"/>
        <end position="269"/>
    </location>
</feature>
<protein>
    <recommendedName>
        <fullName evidence="2">Ribosomal silencing factor RsfS</fullName>
    </recommendedName>
</protein>
<gene>
    <name evidence="2 4" type="primary">rsfS</name>
    <name evidence="4" type="ORF">CYJ10_21000</name>
</gene>
<comment type="subunit">
    <text evidence="2">Interacts with ribosomal protein uL14 (rplN).</text>
</comment>
<accession>A0A2N5C982</accession>
<keyword evidence="2" id="KW-0963">Cytoplasm</keyword>
<dbReference type="InterPro" id="IPR004394">
    <property type="entry name" value="Iojap/RsfS/C7orf30"/>
</dbReference>
<evidence type="ECO:0000256" key="3">
    <source>
        <dbReference type="SAM" id="MobiDB-lite"/>
    </source>
</evidence>
<proteinExistence type="inferred from homology"/>
<reference evidence="4 5" key="1">
    <citation type="submission" date="2017-12" db="EMBL/GenBank/DDBJ databases">
        <title>Genome sequence of the active heterotrophic nitrifier-denitrifier, Cupriavidus pauculus UM1.</title>
        <authorList>
            <person name="Putonti C."/>
            <person name="Castignetti D."/>
        </authorList>
    </citation>
    <scope>NUCLEOTIDE SEQUENCE [LARGE SCALE GENOMIC DNA]</scope>
    <source>
        <strain evidence="4 5">UM1</strain>
    </source>
</reference>
<dbReference type="InterPro" id="IPR043519">
    <property type="entry name" value="NT_sf"/>
</dbReference>
<feature type="region of interest" description="Disordered" evidence="3">
    <location>
        <begin position="129"/>
        <end position="269"/>
    </location>
</feature>
<dbReference type="GO" id="GO:0042256">
    <property type="term" value="P:cytosolic ribosome assembly"/>
    <property type="evidence" value="ECO:0007669"/>
    <property type="project" value="UniProtKB-UniRule"/>
</dbReference>
<dbReference type="Pfam" id="PF02410">
    <property type="entry name" value="RsfS"/>
    <property type="match status" value="1"/>
</dbReference>
<dbReference type="HAMAP" id="MF_01477">
    <property type="entry name" value="Iojap_RsfS"/>
    <property type="match status" value="1"/>
</dbReference>
<comment type="function">
    <text evidence="2">Functions as a ribosomal silencing factor. Interacts with ribosomal protein uL14 (rplN), blocking formation of intersubunit bridge B8. Prevents association of the 30S and 50S ribosomal subunits and the formation of functional ribosomes, thus repressing translation.</text>
</comment>
<feature type="compositionally biased region" description="Low complexity" evidence="3">
    <location>
        <begin position="192"/>
        <end position="259"/>
    </location>
</feature>
<name>A0A2N5C982_9BURK</name>
<dbReference type="Gene3D" id="3.30.460.10">
    <property type="entry name" value="Beta Polymerase, domain 2"/>
    <property type="match status" value="1"/>
</dbReference>
<comment type="subcellular location">
    <subcellularLocation>
        <location evidence="2">Cytoplasm</location>
    </subcellularLocation>
</comment>
<dbReference type="OrthoDB" id="9793681at2"/>
<dbReference type="GO" id="GO:0005737">
    <property type="term" value="C:cytoplasm"/>
    <property type="evidence" value="ECO:0007669"/>
    <property type="project" value="UniProtKB-SubCell"/>
</dbReference>
<dbReference type="NCBIfam" id="TIGR00090">
    <property type="entry name" value="rsfS_iojap_ybeB"/>
    <property type="match status" value="1"/>
</dbReference>
<dbReference type="AlphaFoldDB" id="A0A2N5C982"/>
<dbReference type="GO" id="GO:0017148">
    <property type="term" value="P:negative regulation of translation"/>
    <property type="evidence" value="ECO:0007669"/>
    <property type="project" value="UniProtKB-UniRule"/>
</dbReference>
<keyword evidence="2" id="KW-0810">Translation regulation</keyword>
<evidence type="ECO:0000313" key="5">
    <source>
        <dbReference type="Proteomes" id="UP000234341"/>
    </source>
</evidence>
<dbReference type="GO" id="GO:0043023">
    <property type="term" value="F:ribosomal large subunit binding"/>
    <property type="evidence" value="ECO:0007669"/>
    <property type="project" value="TreeGrafter"/>
</dbReference>
<dbReference type="SUPFAM" id="SSF81301">
    <property type="entry name" value="Nucleotidyltransferase"/>
    <property type="match status" value="1"/>
</dbReference>
<sequence>MKLNKKDTMDIRKLQRAIVDGLEDVKAQDIKVFDTTHLTELFDRVVIASGSSNRQTKALAASVRDTVKDAGGHIVAVEGLETGEWVLVDCGDAVVHILQPQLRLYYNLEEIWGDKPVRVKLAATKGLAKASEPVDDEDAEPAPRVRRASNLRPALARLPEGMKEPSPPMGREDTDPDAIATIRKPVRKTTSTGTAAKAPARKTTTARKTSAGTAAKTPARKTAAGTATKAPARKTATGTATKAPARKTAATKTAAAKTAAPRKRATRSA</sequence>
<evidence type="ECO:0000256" key="1">
    <source>
        <dbReference type="ARBA" id="ARBA00010574"/>
    </source>
</evidence>
<dbReference type="STRING" id="82633.GCA_000974605_01793"/>
<keyword evidence="2" id="KW-0678">Repressor</keyword>